<gene>
    <name evidence="8" type="ORF">F2Q70_00019891</name>
</gene>
<dbReference type="GO" id="GO:0032580">
    <property type="term" value="C:Golgi cisterna membrane"/>
    <property type="evidence" value="ECO:0007669"/>
    <property type="project" value="UniProtKB-SubCell"/>
</dbReference>
<dbReference type="GO" id="GO:0042546">
    <property type="term" value="P:cell wall biogenesis"/>
    <property type="evidence" value="ECO:0007669"/>
    <property type="project" value="InterPro"/>
</dbReference>
<evidence type="ECO:0000256" key="7">
    <source>
        <dbReference type="RuleBase" id="RU367004"/>
    </source>
</evidence>
<comment type="function">
    <text evidence="7">May be involved in cell wall biosynthesis.</text>
</comment>
<evidence type="ECO:0000256" key="5">
    <source>
        <dbReference type="ARBA" id="ARBA00023180"/>
    </source>
</evidence>
<dbReference type="Pfam" id="PF03254">
    <property type="entry name" value="XG_FTase"/>
    <property type="match status" value="2"/>
</dbReference>
<dbReference type="EC" id="2.4.1.-" evidence="7"/>
<comment type="similarity">
    <text evidence="1 7">Belongs to the glycosyltransferase 37 family.</text>
</comment>
<dbReference type="EMBL" id="QGKY02001925">
    <property type="protein sequence ID" value="KAF2545808.1"/>
    <property type="molecule type" value="Genomic_DNA"/>
</dbReference>
<dbReference type="GO" id="GO:0071555">
    <property type="term" value="P:cell wall organization"/>
    <property type="evidence" value="ECO:0007669"/>
    <property type="project" value="UniProtKB-UniRule"/>
</dbReference>
<evidence type="ECO:0000313" key="8">
    <source>
        <dbReference type="EMBL" id="KAF2545808.1"/>
    </source>
</evidence>
<evidence type="ECO:0000256" key="4">
    <source>
        <dbReference type="ARBA" id="ARBA00023034"/>
    </source>
</evidence>
<dbReference type="GO" id="GO:0009969">
    <property type="term" value="P:xyloglucan biosynthetic process"/>
    <property type="evidence" value="ECO:0007669"/>
    <property type="project" value="TreeGrafter"/>
</dbReference>
<comment type="caution">
    <text evidence="8">The sequence shown here is derived from an EMBL/GenBank/DDBJ whole genome shotgun (WGS) entry which is preliminary data.</text>
</comment>
<reference evidence="8" key="1">
    <citation type="submission" date="2019-12" db="EMBL/GenBank/DDBJ databases">
        <title>Genome sequencing and annotation of Brassica cretica.</title>
        <authorList>
            <person name="Studholme D.J."/>
            <person name="Sarris P.F."/>
        </authorList>
    </citation>
    <scope>NUCLEOTIDE SEQUENCE</scope>
    <source>
        <strain evidence="8">PFS-102/07</strain>
        <tissue evidence="8">Leaf</tissue>
    </source>
</reference>
<evidence type="ECO:0000256" key="3">
    <source>
        <dbReference type="ARBA" id="ARBA00022679"/>
    </source>
</evidence>
<organism evidence="8">
    <name type="scientific">Brassica cretica</name>
    <name type="common">Mustard</name>
    <dbReference type="NCBI Taxonomy" id="69181"/>
    <lineage>
        <taxon>Eukaryota</taxon>
        <taxon>Viridiplantae</taxon>
        <taxon>Streptophyta</taxon>
        <taxon>Embryophyta</taxon>
        <taxon>Tracheophyta</taxon>
        <taxon>Spermatophyta</taxon>
        <taxon>Magnoliopsida</taxon>
        <taxon>eudicotyledons</taxon>
        <taxon>Gunneridae</taxon>
        <taxon>Pentapetalae</taxon>
        <taxon>rosids</taxon>
        <taxon>malvids</taxon>
        <taxon>Brassicales</taxon>
        <taxon>Brassicaceae</taxon>
        <taxon>Brassiceae</taxon>
        <taxon>Brassica</taxon>
    </lineage>
</organism>
<keyword evidence="2 7" id="KW-0328">Glycosyltransferase</keyword>
<evidence type="ECO:0000256" key="2">
    <source>
        <dbReference type="ARBA" id="ARBA00022676"/>
    </source>
</evidence>
<dbReference type="Gene3D" id="3.40.50.11340">
    <property type="match status" value="2"/>
</dbReference>
<dbReference type="AlphaFoldDB" id="A0A8S9GNI3"/>
<dbReference type="InterPro" id="IPR004938">
    <property type="entry name" value="XG_FTase"/>
</dbReference>
<keyword evidence="3 7" id="KW-0808">Transferase</keyword>
<proteinExistence type="inferred from homology"/>
<evidence type="ECO:0000256" key="6">
    <source>
        <dbReference type="ARBA" id="ARBA00023316"/>
    </source>
</evidence>
<keyword evidence="6 7" id="KW-0961">Cell wall biogenesis/degradation</keyword>
<dbReference type="FunFam" id="3.40.50.11340:FF:000005">
    <property type="entry name" value="Galactoside 2-alpha-L-fucosyltransferase"/>
    <property type="match status" value="2"/>
</dbReference>
<keyword evidence="4 7" id="KW-0333">Golgi apparatus</keyword>
<evidence type="ECO:0000256" key="1">
    <source>
        <dbReference type="ARBA" id="ARBA00010481"/>
    </source>
</evidence>
<dbReference type="PANTHER" id="PTHR31889:SF59">
    <property type="entry name" value="FUCOSYLTRANSFERASE 8-RELATED"/>
    <property type="match status" value="1"/>
</dbReference>
<keyword evidence="5" id="KW-0325">Glycoprotein</keyword>
<dbReference type="GO" id="GO:0008107">
    <property type="term" value="F:galactoside 2-alpha-L-fucosyltransferase activity"/>
    <property type="evidence" value="ECO:0007669"/>
    <property type="project" value="InterPro"/>
</dbReference>
<accession>A0A8S9GNI3</accession>
<name>A0A8S9GNI3_BRACR</name>
<comment type="subcellular location">
    <subcellularLocation>
        <location evidence="7">Golgi apparatus</location>
        <location evidence="7">Golgi stack membrane</location>
        <topology evidence="7">Single-pass type II membrane protein</topology>
    </subcellularLocation>
</comment>
<sequence length="433" mass="49402">MLLSLFIISNDQLLDAITINVPKDSGKPREDKLLGGLLSEEFDEGSCLSRYQSSLYRKPSPYEPSQYLVSKLRSYEMLHKRCGPGTEAYKRAAEQLGDDSRSVGECRYIVWVAVHGLGNRIVSLVSTFLYALLTERVLLVDQRTDMKHLFCEPFPVPKDSEKPREDKLLGGLLSEVFDEGSCLSRYQSSLYRKPSPYEPSQYVVSRLRSYEMLHKRCGPSTEAYKRATEQLGHESIYVVWVAVDGLGNRIISLVSAFLYALLTERVLLVDQLTDMRHLFCEPFPGTSWLLPLDFPLMGQLDSSRCYGAMLKTHAINSTRNIPSYLCLYLMHDHDKMYFCERDQNLIRQVPWSTFGYVSHNSLGELKPWLHYQPKGFTAPDPPCIRSTSIDPCHLTPPSHGCDADWGTYSGKVVPFVRECEDREHDGIKLFDEL</sequence>
<protein>
    <recommendedName>
        <fullName evidence="7">Fucosyltransferase</fullName>
        <ecNumber evidence="7">2.4.1.-</ecNumber>
    </recommendedName>
</protein>
<dbReference type="PANTHER" id="PTHR31889">
    <property type="entry name" value="FUCOSYLTRANSFERASE 2-RELATED"/>
    <property type="match status" value="1"/>
</dbReference>